<dbReference type="InterPro" id="IPR020103">
    <property type="entry name" value="PsdUridine_synth_cat_dom_sf"/>
</dbReference>
<dbReference type="PANTHER" id="PTHR21600:SF89">
    <property type="entry name" value="RIBOSOMAL LARGE SUBUNIT PSEUDOURIDINE SYNTHASE A"/>
    <property type="match status" value="1"/>
</dbReference>
<protein>
    <recommendedName>
        <fullName evidence="2">RNA pseudouridylate synthase</fullName>
    </recommendedName>
    <alternativeName>
        <fullName evidence="3">RNA-uridine isomerase</fullName>
    </alternativeName>
</protein>
<comment type="catalytic activity">
    <reaction evidence="1">
        <text>a uridine in RNA = a pseudouridine in RNA</text>
        <dbReference type="Rhea" id="RHEA:48348"/>
        <dbReference type="Rhea" id="RHEA-COMP:12068"/>
        <dbReference type="Rhea" id="RHEA-COMP:12069"/>
        <dbReference type="ChEBI" id="CHEBI:65314"/>
        <dbReference type="ChEBI" id="CHEBI:65315"/>
    </reaction>
</comment>
<evidence type="ECO:0000256" key="1">
    <source>
        <dbReference type="ARBA" id="ARBA00000073"/>
    </source>
</evidence>
<dbReference type="InterPro" id="IPR050188">
    <property type="entry name" value="RluA_PseudoU_synthase"/>
</dbReference>
<proteinExistence type="predicted"/>
<dbReference type="GO" id="GO:0140098">
    <property type="term" value="F:catalytic activity, acting on RNA"/>
    <property type="evidence" value="ECO:0007669"/>
    <property type="project" value="UniProtKB-ARBA"/>
</dbReference>
<dbReference type="Pfam" id="PF00849">
    <property type="entry name" value="PseudoU_synth_2"/>
    <property type="match status" value="1"/>
</dbReference>
<comment type="caution">
    <text evidence="6">The sequence shown here is derived from an EMBL/GenBank/DDBJ whole genome shotgun (WGS) entry which is preliminary data.</text>
</comment>
<reference evidence="6" key="1">
    <citation type="submission" date="2020-10" db="EMBL/GenBank/DDBJ databases">
        <authorList>
            <person name="Castelo-Branco R."/>
            <person name="Eusebio N."/>
            <person name="Adriana R."/>
            <person name="Vieira A."/>
            <person name="Brugerolle De Fraissinette N."/>
            <person name="Rezende De Castro R."/>
            <person name="Schneider M.P."/>
            <person name="Vasconcelos V."/>
            <person name="Leao P.N."/>
        </authorList>
    </citation>
    <scope>NUCLEOTIDE SEQUENCE</scope>
    <source>
        <strain evidence="6">LEGE 06105</strain>
    </source>
</reference>
<evidence type="ECO:0000259" key="5">
    <source>
        <dbReference type="Pfam" id="PF00849"/>
    </source>
</evidence>
<keyword evidence="7" id="KW-1185">Reference proteome</keyword>
<dbReference type="AlphaFoldDB" id="A0A8J7EWS6"/>
<feature type="coiled-coil region" evidence="4">
    <location>
        <begin position="218"/>
        <end position="245"/>
    </location>
</feature>
<sequence>MLLLHPLSDFMESNDQINNSPATYYYQGYSDGKLLKLPRTLEAEAIAIRLMQQLGTNPIYSREGKMYGILLVKLPNGEKRILKAFSGLLNGCSLVEGWVPSIPGREQVVLEETRTLAELEVIKQEIIQLKQLAQRKEYKTIALQFEQALQDMSKRHQVNKQQRQEKRQLLYKTLMGQELNQLNIELEKLNESSRRDGIERKILKQQQDQVLQPLQMVINRADIQIRELKQQRKQISRKLQAQMHAAYSIMNFLGNSSTLQQLMPQGLPTGTGDCCAVKLLHYAATNNLQPLAIAEFWWGESNQDKIQGEFYGACIERCQPLMGFLLSGLQSNSQVRRREVPIIYEDEWLIAVNKPAGLLSVPGRYHYNQDSVLSRLINLCPNGENITAVHRLDMDTSGILLLAKDQETHGLLSKQFEQRLVKKVYEAVLSGNLLKNKGTIELPLWGNPEHRPYQEVNYKYGKSCITKFQVLNKEENRSISICQKHLVVGASCSLDVDNEQDAPNINQDSEQDARTTNLNIWDAPEDNYTRIEFMPLTGRTHQLRVHAADAKGLGIPILGDKFYGCEFRKATRLHLHARELTFEHPHLREMIYLKAETPF</sequence>
<evidence type="ECO:0000256" key="2">
    <source>
        <dbReference type="ARBA" id="ARBA00031870"/>
    </source>
</evidence>
<gene>
    <name evidence="6" type="ORF">IQ247_02200</name>
</gene>
<dbReference type="InterPro" id="IPR006224">
    <property type="entry name" value="PsdUridine_synth_RluA-like_CS"/>
</dbReference>
<dbReference type="GO" id="GO:0000455">
    <property type="term" value="P:enzyme-directed rRNA pseudouridine synthesis"/>
    <property type="evidence" value="ECO:0007669"/>
    <property type="project" value="TreeGrafter"/>
</dbReference>
<dbReference type="GO" id="GO:0009982">
    <property type="term" value="F:pseudouridine synthase activity"/>
    <property type="evidence" value="ECO:0007669"/>
    <property type="project" value="InterPro"/>
</dbReference>
<dbReference type="PANTHER" id="PTHR21600">
    <property type="entry name" value="MITOCHONDRIAL RNA PSEUDOURIDINE SYNTHASE"/>
    <property type="match status" value="1"/>
</dbReference>
<dbReference type="InterPro" id="IPR006145">
    <property type="entry name" value="PsdUridine_synth_RsuA/RluA"/>
</dbReference>
<name>A0A8J7EWS6_9CYAN</name>
<dbReference type="SUPFAM" id="SSF55120">
    <property type="entry name" value="Pseudouridine synthase"/>
    <property type="match status" value="1"/>
</dbReference>
<keyword evidence="4" id="KW-0175">Coiled coil</keyword>
<evidence type="ECO:0000313" key="7">
    <source>
        <dbReference type="Proteomes" id="UP000620559"/>
    </source>
</evidence>
<dbReference type="Proteomes" id="UP000620559">
    <property type="component" value="Unassembled WGS sequence"/>
</dbReference>
<dbReference type="EMBL" id="JADEWL010000004">
    <property type="protein sequence ID" value="MBE9211536.1"/>
    <property type="molecule type" value="Genomic_DNA"/>
</dbReference>
<organism evidence="6 7">
    <name type="scientific">Plectonema cf. radiosum LEGE 06105</name>
    <dbReference type="NCBI Taxonomy" id="945769"/>
    <lineage>
        <taxon>Bacteria</taxon>
        <taxon>Bacillati</taxon>
        <taxon>Cyanobacteriota</taxon>
        <taxon>Cyanophyceae</taxon>
        <taxon>Oscillatoriophycideae</taxon>
        <taxon>Oscillatoriales</taxon>
        <taxon>Microcoleaceae</taxon>
        <taxon>Plectonema</taxon>
    </lineage>
</organism>
<evidence type="ECO:0000313" key="6">
    <source>
        <dbReference type="EMBL" id="MBE9211536.1"/>
    </source>
</evidence>
<dbReference type="GO" id="GO:0003723">
    <property type="term" value="F:RNA binding"/>
    <property type="evidence" value="ECO:0007669"/>
    <property type="project" value="InterPro"/>
</dbReference>
<dbReference type="PROSITE" id="PS01129">
    <property type="entry name" value="PSI_RLU"/>
    <property type="match status" value="1"/>
</dbReference>
<accession>A0A8J7EWS6</accession>
<dbReference type="CDD" id="cd02869">
    <property type="entry name" value="PseudoU_synth_RluA_like"/>
    <property type="match status" value="1"/>
</dbReference>
<evidence type="ECO:0000256" key="4">
    <source>
        <dbReference type="SAM" id="Coils"/>
    </source>
</evidence>
<feature type="domain" description="Pseudouridine synthase RsuA/RluA-like" evidence="5">
    <location>
        <begin position="349"/>
        <end position="548"/>
    </location>
</feature>
<dbReference type="Gene3D" id="3.30.2350.10">
    <property type="entry name" value="Pseudouridine synthase"/>
    <property type="match status" value="1"/>
</dbReference>
<evidence type="ECO:0000256" key="3">
    <source>
        <dbReference type="ARBA" id="ARBA00033164"/>
    </source>
</evidence>